<organism evidence="1 2">
    <name type="scientific">Cylicocyclus nassatus</name>
    <name type="common">Nematode worm</name>
    <dbReference type="NCBI Taxonomy" id="53992"/>
    <lineage>
        <taxon>Eukaryota</taxon>
        <taxon>Metazoa</taxon>
        <taxon>Ecdysozoa</taxon>
        <taxon>Nematoda</taxon>
        <taxon>Chromadorea</taxon>
        <taxon>Rhabditida</taxon>
        <taxon>Rhabditina</taxon>
        <taxon>Rhabditomorpha</taxon>
        <taxon>Strongyloidea</taxon>
        <taxon>Strongylidae</taxon>
        <taxon>Cylicocyclus</taxon>
    </lineage>
</organism>
<dbReference type="EMBL" id="CATQJL010000112">
    <property type="protein sequence ID" value="CAJ0592420.1"/>
    <property type="molecule type" value="Genomic_DNA"/>
</dbReference>
<keyword evidence="2" id="KW-1185">Reference proteome</keyword>
<reference evidence="1" key="1">
    <citation type="submission" date="2023-07" db="EMBL/GenBank/DDBJ databases">
        <authorList>
            <consortium name="CYATHOMIX"/>
        </authorList>
    </citation>
    <scope>NUCLEOTIDE SEQUENCE</scope>
    <source>
        <strain evidence="1">N/A</strain>
    </source>
</reference>
<name>A0AA36GI49_CYLNA</name>
<dbReference type="Proteomes" id="UP001176961">
    <property type="component" value="Unassembled WGS sequence"/>
</dbReference>
<comment type="caution">
    <text evidence="1">The sequence shown here is derived from an EMBL/GenBank/DDBJ whole genome shotgun (WGS) entry which is preliminary data.</text>
</comment>
<evidence type="ECO:0000313" key="1">
    <source>
        <dbReference type="EMBL" id="CAJ0592420.1"/>
    </source>
</evidence>
<dbReference type="AlphaFoldDB" id="A0AA36GI49"/>
<accession>A0AA36GI49</accession>
<protein>
    <submittedName>
        <fullName evidence="1">Uncharacterized protein</fullName>
    </submittedName>
</protein>
<feature type="non-terminal residue" evidence="1">
    <location>
        <position position="1"/>
    </location>
</feature>
<sequence length="87" mass="10331">NIASICNLLYLRLLKAFQKSQINFLKTAKVRRGNCHELSRWKRKKFCINFRSRCLFISARRDLKRRGSTNLILLTISRNLLSTQYVN</sequence>
<proteinExistence type="predicted"/>
<evidence type="ECO:0000313" key="2">
    <source>
        <dbReference type="Proteomes" id="UP001176961"/>
    </source>
</evidence>
<gene>
    <name evidence="1" type="ORF">CYNAS_LOCUS4403</name>
</gene>